<sequence>MDDAATLALPQDLGIDQAAALKALLLPARACSVTLRIDGAGVTRLHAAGLQLIAALCRDRREAGLTTVWSQSSAPLREAASLLGLDGLLMLPTEQR</sequence>
<evidence type="ECO:0000313" key="3">
    <source>
        <dbReference type="Proteomes" id="UP001465331"/>
    </source>
</evidence>
<reference evidence="2 3" key="1">
    <citation type="submission" date="2024-06" db="EMBL/GenBank/DDBJ databases">
        <authorList>
            <person name="Li Z."/>
            <person name="Jiang Y."/>
        </authorList>
    </citation>
    <scope>NUCLEOTIDE SEQUENCE [LARGE SCALE GENOMIC DNA]</scope>
    <source>
        <strain evidence="2 3">HSW-8</strain>
    </source>
</reference>
<comment type="caution">
    <text evidence="2">The sequence shown here is derived from an EMBL/GenBank/DDBJ whole genome shotgun (WGS) entry which is preliminary data.</text>
</comment>
<dbReference type="SUPFAM" id="SSF52091">
    <property type="entry name" value="SpoIIaa-like"/>
    <property type="match status" value="1"/>
</dbReference>
<dbReference type="Pfam" id="PF13466">
    <property type="entry name" value="STAS_2"/>
    <property type="match status" value="1"/>
</dbReference>
<name>A0ABV2ABF5_9GAMM</name>
<dbReference type="RefSeq" id="WP_352889825.1">
    <property type="nucleotide sequence ID" value="NZ_JBEPIJ010000012.1"/>
</dbReference>
<gene>
    <name evidence="2" type="ORF">ABSH63_11270</name>
</gene>
<organism evidence="2 3">
    <name type="scientific">Sinimarinibacterium thermocellulolyticum</name>
    <dbReference type="NCBI Taxonomy" id="3170016"/>
    <lineage>
        <taxon>Bacteria</taxon>
        <taxon>Pseudomonadati</taxon>
        <taxon>Pseudomonadota</taxon>
        <taxon>Gammaproteobacteria</taxon>
        <taxon>Nevskiales</taxon>
        <taxon>Nevskiaceae</taxon>
        <taxon>Sinimarinibacterium</taxon>
    </lineage>
</organism>
<proteinExistence type="predicted"/>
<dbReference type="InterPro" id="IPR058548">
    <property type="entry name" value="MlaB-like_STAS"/>
</dbReference>
<dbReference type="Gene3D" id="3.30.750.24">
    <property type="entry name" value="STAS domain"/>
    <property type="match status" value="1"/>
</dbReference>
<dbReference type="Proteomes" id="UP001465331">
    <property type="component" value="Unassembled WGS sequence"/>
</dbReference>
<evidence type="ECO:0000259" key="1">
    <source>
        <dbReference type="Pfam" id="PF13466"/>
    </source>
</evidence>
<accession>A0ABV2ABF5</accession>
<protein>
    <submittedName>
        <fullName evidence="2">STAS domain-containing protein</fullName>
    </submittedName>
</protein>
<feature type="domain" description="MlaB-like STAS" evidence="1">
    <location>
        <begin position="7"/>
        <end position="86"/>
    </location>
</feature>
<keyword evidence="3" id="KW-1185">Reference proteome</keyword>
<dbReference type="InterPro" id="IPR036513">
    <property type="entry name" value="STAS_dom_sf"/>
</dbReference>
<evidence type="ECO:0000313" key="2">
    <source>
        <dbReference type="EMBL" id="MES0874581.1"/>
    </source>
</evidence>
<dbReference type="EMBL" id="JBEPIJ010000012">
    <property type="protein sequence ID" value="MES0874581.1"/>
    <property type="molecule type" value="Genomic_DNA"/>
</dbReference>